<dbReference type="OMA" id="ERCQINT"/>
<dbReference type="OrthoDB" id="3176171at2759"/>
<dbReference type="InterPro" id="IPR027640">
    <property type="entry name" value="Kinesin-like_fam"/>
</dbReference>
<dbReference type="KEGG" id="mpp:MICPUCDRAFT_12807"/>
<feature type="domain" description="Kinesin motor" evidence="3">
    <location>
        <begin position="9"/>
        <end position="344"/>
    </location>
</feature>
<dbReference type="PANTHER" id="PTHR24115:SF9">
    <property type="entry name" value="KINESIN HEAVY CHAIN"/>
    <property type="match status" value="1"/>
</dbReference>
<dbReference type="SMART" id="SM00129">
    <property type="entry name" value="KISc"/>
    <property type="match status" value="1"/>
</dbReference>
<dbReference type="PANTHER" id="PTHR24115">
    <property type="entry name" value="KINESIN-RELATED"/>
    <property type="match status" value="1"/>
</dbReference>
<dbReference type="InterPro" id="IPR036961">
    <property type="entry name" value="Kinesin_motor_dom_sf"/>
</dbReference>
<dbReference type="Gene3D" id="3.40.850.10">
    <property type="entry name" value="Kinesin motor domain"/>
    <property type="match status" value="1"/>
</dbReference>
<dbReference type="GO" id="GO:0007018">
    <property type="term" value="P:microtubule-based movement"/>
    <property type="evidence" value="ECO:0007669"/>
    <property type="project" value="InterPro"/>
</dbReference>
<dbReference type="InterPro" id="IPR027417">
    <property type="entry name" value="P-loop_NTPase"/>
</dbReference>
<dbReference type="GO" id="GO:0030705">
    <property type="term" value="P:cytoskeleton-dependent intracellular transport"/>
    <property type="evidence" value="ECO:0007669"/>
    <property type="project" value="TreeGrafter"/>
</dbReference>
<dbReference type="SUPFAM" id="SSF52540">
    <property type="entry name" value="P-loop containing nucleoside triphosphate hydrolases"/>
    <property type="match status" value="1"/>
</dbReference>
<dbReference type="GeneID" id="9680572"/>
<feature type="non-terminal residue" evidence="4">
    <location>
        <position position="350"/>
    </location>
</feature>
<gene>
    <name evidence="4" type="ORF">MICPUCDRAFT_12807</name>
</gene>
<keyword evidence="1 2" id="KW-0505">Motor protein</keyword>
<organism evidence="5">
    <name type="scientific">Micromonas pusilla (strain CCMP1545)</name>
    <name type="common">Picoplanktonic green alga</name>
    <dbReference type="NCBI Taxonomy" id="564608"/>
    <lineage>
        <taxon>Eukaryota</taxon>
        <taxon>Viridiplantae</taxon>
        <taxon>Chlorophyta</taxon>
        <taxon>Mamiellophyceae</taxon>
        <taxon>Mamiellales</taxon>
        <taxon>Mamiellaceae</taxon>
        <taxon>Micromonas</taxon>
    </lineage>
</organism>
<dbReference type="Pfam" id="PF00225">
    <property type="entry name" value="Kinesin"/>
    <property type="match status" value="1"/>
</dbReference>
<keyword evidence="2" id="KW-0547">Nucleotide-binding</keyword>
<dbReference type="PRINTS" id="PR00380">
    <property type="entry name" value="KINESINHEAVY"/>
</dbReference>
<dbReference type="RefSeq" id="XP_003055521.1">
    <property type="nucleotide sequence ID" value="XM_003055475.1"/>
</dbReference>
<dbReference type="GO" id="GO:0008574">
    <property type="term" value="F:plus-end-directed microtubule motor activity"/>
    <property type="evidence" value="ECO:0007669"/>
    <property type="project" value="TreeGrafter"/>
</dbReference>
<dbReference type="GO" id="GO:0005524">
    <property type="term" value="F:ATP binding"/>
    <property type="evidence" value="ECO:0007669"/>
    <property type="project" value="UniProtKB-UniRule"/>
</dbReference>
<dbReference type="Proteomes" id="UP000001876">
    <property type="component" value="Unassembled WGS sequence"/>
</dbReference>
<dbReference type="GO" id="GO:0005871">
    <property type="term" value="C:kinesin complex"/>
    <property type="evidence" value="ECO:0007669"/>
    <property type="project" value="TreeGrafter"/>
</dbReference>
<dbReference type="InterPro" id="IPR001752">
    <property type="entry name" value="Kinesin_motor_dom"/>
</dbReference>
<evidence type="ECO:0000256" key="2">
    <source>
        <dbReference type="PROSITE-ProRule" id="PRU00283"/>
    </source>
</evidence>
<dbReference type="STRING" id="564608.C1MHN2"/>
<proteinExistence type="inferred from homology"/>
<comment type="similarity">
    <text evidence="2">Belongs to the TRAFAC class myosin-kinesin ATPase superfamily. Kinesin family.</text>
</comment>
<dbReference type="eggNOG" id="KOG4280">
    <property type="taxonomic scope" value="Eukaryota"/>
</dbReference>
<dbReference type="GO" id="GO:0016887">
    <property type="term" value="F:ATP hydrolysis activity"/>
    <property type="evidence" value="ECO:0007669"/>
    <property type="project" value="TreeGrafter"/>
</dbReference>
<dbReference type="AlphaFoldDB" id="C1MHN2"/>
<dbReference type="PROSITE" id="PS50067">
    <property type="entry name" value="KINESIN_MOTOR_2"/>
    <property type="match status" value="1"/>
</dbReference>
<dbReference type="EMBL" id="GG663735">
    <property type="protein sequence ID" value="EEH60773.1"/>
    <property type="molecule type" value="Genomic_DNA"/>
</dbReference>
<keyword evidence="2" id="KW-0067">ATP-binding</keyword>
<reference evidence="4 5" key="1">
    <citation type="journal article" date="2009" name="Science">
        <title>Green evolution and dynamic adaptations revealed by genomes of the marine picoeukaryotes Micromonas.</title>
        <authorList>
            <person name="Worden A.Z."/>
            <person name="Lee J.H."/>
            <person name="Mock T."/>
            <person name="Rouze P."/>
            <person name="Simmons M.P."/>
            <person name="Aerts A.L."/>
            <person name="Allen A.E."/>
            <person name="Cuvelier M.L."/>
            <person name="Derelle E."/>
            <person name="Everett M.V."/>
            <person name="Foulon E."/>
            <person name="Grimwood J."/>
            <person name="Gundlach H."/>
            <person name="Henrissat B."/>
            <person name="Napoli C."/>
            <person name="McDonald S.M."/>
            <person name="Parker M.S."/>
            <person name="Rombauts S."/>
            <person name="Salamov A."/>
            <person name="Von Dassow P."/>
            <person name="Badger J.H."/>
            <person name="Coutinho P.M."/>
            <person name="Demir E."/>
            <person name="Dubchak I."/>
            <person name="Gentemann C."/>
            <person name="Eikrem W."/>
            <person name="Gready J.E."/>
            <person name="John U."/>
            <person name="Lanier W."/>
            <person name="Lindquist E.A."/>
            <person name="Lucas S."/>
            <person name="Mayer K.F."/>
            <person name="Moreau H."/>
            <person name="Not F."/>
            <person name="Otillar R."/>
            <person name="Panaud O."/>
            <person name="Pangilinan J."/>
            <person name="Paulsen I."/>
            <person name="Piegu B."/>
            <person name="Poliakov A."/>
            <person name="Robbens S."/>
            <person name="Schmutz J."/>
            <person name="Toulza E."/>
            <person name="Wyss T."/>
            <person name="Zelensky A."/>
            <person name="Zhou K."/>
            <person name="Armbrust E.V."/>
            <person name="Bhattacharya D."/>
            <person name="Goodenough U.W."/>
            <person name="Van de Peer Y."/>
            <person name="Grigoriev I.V."/>
        </authorList>
    </citation>
    <scope>NUCLEOTIDE SEQUENCE [LARGE SCALE GENOMIC DNA]</scope>
    <source>
        <strain evidence="4 5">CCMP1545</strain>
    </source>
</reference>
<name>C1MHN2_MICPC</name>
<evidence type="ECO:0000259" key="3">
    <source>
        <dbReference type="PROSITE" id="PS50067"/>
    </source>
</evidence>
<evidence type="ECO:0000313" key="5">
    <source>
        <dbReference type="Proteomes" id="UP000001876"/>
    </source>
</evidence>
<dbReference type="GO" id="GO:0005874">
    <property type="term" value="C:microtubule"/>
    <property type="evidence" value="ECO:0007669"/>
    <property type="project" value="TreeGrafter"/>
</dbReference>
<accession>C1MHN2</accession>
<keyword evidence="5" id="KW-1185">Reference proteome</keyword>
<dbReference type="CDD" id="cd00106">
    <property type="entry name" value="KISc"/>
    <property type="match status" value="1"/>
</dbReference>
<dbReference type="GO" id="GO:0008017">
    <property type="term" value="F:microtubule binding"/>
    <property type="evidence" value="ECO:0007669"/>
    <property type="project" value="InterPro"/>
</dbReference>
<sequence>MPAAAEDERVRVFARIRPPQASTLTAAATTKRDDRRVTVSNPTAAISSRREFRVDKVFDATATNEDVYLGVGAPILDAVLAGCHGSILAYGQSGSGKTYSMLNDDGDVAAAGIVPRAAVDLFKRVRFDQAYVYDIAISMVQIYNETAIDLLTNSGASLKATQRKDGAGGFELADCEWRHCRDAVDLLGNFRRGRTNLIYAETKMNRHSSRSHCVLLVRVNRVSRAASSSTDESTGCKLYTQLQGLLTIVDMAGSERAKKSQSQGVRFNEATHINGSLLTFGNVVHALAEKQMHVPFRDSMLTKLLESSLSGRSRTALIVCVAPETEHAHESITSLELAARCMRVESRPIV</sequence>
<feature type="binding site" evidence="2">
    <location>
        <begin position="91"/>
        <end position="98"/>
    </location>
    <ligand>
        <name>ATP</name>
        <dbReference type="ChEBI" id="CHEBI:30616"/>
    </ligand>
</feature>
<protein>
    <submittedName>
        <fullName evidence="4">Predicted protein</fullName>
    </submittedName>
</protein>
<evidence type="ECO:0000313" key="4">
    <source>
        <dbReference type="EMBL" id="EEH60773.1"/>
    </source>
</evidence>
<evidence type="ECO:0000256" key="1">
    <source>
        <dbReference type="ARBA" id="ARBA00023175"/>
    </source>
</evidence>